<reference evidence="2 3" key="1">
    <citation type="journal article" date="2013" name="PLoS Genet.">
        <title>Distinctive expansion of potential virulence genes in the genome of the oomycete fish pathogen Saprolegnia parasitica.</title>
        <authorList>
            <person name="Jiang R.H."/>
            <person name="de Bruijn I."/>
            <person name="Haas B.J."/>
            <person name="Belmonte R."/>
            <person name="Lobach L."/>
            <person name="Christie J."/>
            <person name="van den Ackerveken G."/>
            <person name="Bottin A."/>
            <person name="Bulone V."/>
            <person name="Diaz-Moreno S.M."/>
            <person name="Dumas B."/>
            <person name="Fan L."/>
            <person name="Gaulin E."/>
            <person name="Govers F."/>
            <person name="Grenville-Briggs L.J."/>
            <person name="Horner N.R."/>
            <person name="Levin J.Z."/>
            <person name="Mammella M."/>
            <person name="Meijer H.J."/>
            <person name="Morris P."/>
            <person name="Nusbaum C."/>
            <person name="Oome S."/>
            <person name="Phillips A.J."/>
            <person name="van Rooyen D."/>
            <person name="Rzeszutek E."/>
            <person name="Saraiva M."/>
            <person name="Secombes C.J."/>
            <person name="Seidl M.F."/>
            <person name="Snel B."/>
            <person name="Stassen J.H."/>
            <person name="Sykes S."/>
            <person name="Tripathy S."/>
            <person name="van den Berg H."/>
            <person name="Vega-Arreguin J.C."/>
            <person name="Wawra S."/>
            <person name="Young S.K."/>
            <person name="Zeng Q."/>
            <person name="Dieguez-Uribeondo J."/>
            <person name="Russ C."/>
            <person name="Tyler B.M."/>
            <person name="van West P."/>
        </authorList>
    </citation>
    <scope>NUCLEOTIDE SEQUENCE [LARGE SCALE GENOMIC DNA]</scope>
    <source>
        <strain evidence="2 3">CBS 223.65</strain>
    </source>
</reference>
<sequence length="820" mass="88627">MTAAALVSFAATERVHAHLPVVAALDDKHAQLMTLLAAHLPVPDCPAALHPLTLGDLVLSIEAAQLHTPLSIVLALLHIDDSYHLCHAMHTWHDAGATLHDAAARLQTLYVLVDATMRSLRTVDHEPAAIAALQTAIASSSCACLRAHVEPSCAVETSRGQLPHATPLQDVLDLVVRLATSYTSLCQAATPKQCPSIVPELPPLETIASVHDAIATSDTDELQGNEILDEWWPRATSTTAAQDAMQTFARLLALGSAQWSTSNVTWLQAYLDGLTDLDRLSIAVECIRRQPPYATPDVSASVAKAFNTLTTDHMEKSLVMLLRCLVWAPETVLHQLLHTGVTCPEHVPVFLRLFELAPSLAQSPQLLPSLGDLVLALTTETVASTAHLFAELTSVGIAPMLDVVGTCILPHLRGVNDLGWDLLSALSPWPCLSEAAMGVDLLDRTCAILSTAWTSTRDADAAARLLPIARALAAVVAHPTMRRLEAYVTAKDIRFVLLLLPLFPSTPLPLPTAPCESVDGVYTLSKDDVCNVIRGALLDCASAVAFLPSLAAALHQGRLAVAGVPACRPVSMLALLSTWILASLAAGDDSTRFVFEFLPQLLPPDSNTPLDATLCVARGMLLRALATKSSWDRTSLSHVLHCIEYCILQDPSSVSTHEGLLPLVLWLLREQNDDDDDVLLMVLRKMTRAWHEYLSPDALGELHTLALELLSKNIAPTKTVFRHVHGLLTTSRRDASMDSVDWKALGLTMEQAGALVAAFNKYDKMKTGAIAVDALDALSVDLGETFDEEEMRVAKQSLQDGDVIRLEAFLKWWAHDPKLT</sequence>
<organism evidence="2 3">
    <name type="scientific">Saprolegnia parasitica (strain CBS 223.65)</name>
    <dbReference type="NCBI Taxonomy" id="695850"/>
    <lineage>
        <taxon>Eukaryota</taxon>
        <taxon>Sar</taxon>
        <taxon>Stramenopiles</taxon>
        <taxon>Oomycota</taxon>
        <taxon>Saprolegniomycetes</taxon>
        <taxon>Saprolegniales</taxon>
        <taxon>Saprolegniaceae</taxon>
        <taxon>Saprolegnia</taxon>
    </lineage>
</organism>
<dbReference type="InterPro" id="IPR003307">
    <property type="entry name" value="W2_domain"/>
</dbReference>
<gene>
    <name evidence="2" type="ORF">SPRG_06429</name>
</gene>
<feature type="domain" description="W2" evidence="1">
    <location>
        <begin position="672"/>
        <end position="820"/>
    </location>
</feature>
<evidence type="ECO:0000259" key="1">
    <source>
        <dbReference type="PROSITE" id="PS51363"/>
    </source>
</evidence>
<dbReference type="Gene3D" id="1.10.238.10">
    <property type="entry name" value="EF-hand"/>
    <property type="match status" value="1"/>
</dbReference>
<dbReference type="OMA" id="LATKSSW"/>
<name>A0A067CP31_SAPPC</name>
<dbReference type="VEuPathDB" id="FungiDB:SPRG_06429"/>
<accession>A0A067CP31</accession>
<dbReference type="AlphaFoldDB" id="A0A067CP31"/>
<evidence type="ECO:0000313" key="2">
    <source>
        <dbReference type="EMBL" id="KDO28572.1"/>
    </source>
</evidence>
<dbReference type="EMBL" id="KK583210">
    <property type="protein sequence ID" value="KDO28572.1"/>
    <property type="molecule type" value="Genomic_DNA"/>
</dbReference>
<dbReference type="Proteomes" id="UP000030745">
    <property type="component" value="Unassembled WGS sequence"/>
</dbReference>
<keyword evidence="3" id="KW-1185">Reference proteome</keyword>
<evidence type="ECO:0000313" key="3">
    <source>
        <dbReference type="Proteomes" id="UP000030745"/>
    </source>
</evidence>
<dbReference type="OrthoDB" id="67037at2759"/>
<proteinExistence type="predicted"/>
<protein>
    <recommendedName>
        <fullName evidence="1">W2 domain-containing protein</fullName>
    </recommendedName>
</protein>
<dbReference type="KEGG" id="spar:SPRG_06429"/>
<dbReference type="RefSeq" id="XP_012200636.1">
    <property type="nucleotide sequence ID" value="XM_012345246.1"/>
</dbReference>
<dbReference type="PROSITE" id="PS51363">
    <property type="entry name" value="W2"/>
    <property type="match status" value="1"/>
</dbReference>
<dbReference type="GeneID" id="24128777"/>